<organism evidence="1 2">
    <name type="scientific">Flavobacterium aquaticum</name>
    <dbReference type="NCBI Taxonomy" id="1236486"/>
    <lineage>
        <taxon>Bacteria</taxon>
        <taxon>Pseudomonadati</taxon>
        <taxon>Bacteroidota</taxon>
        <taxon>Flavobacteriia</taxon>
        <taxon>Flavobacteriales</taxon>
        <taxon>Flavobacteriaceae</taxon>
        <taxon>Flavobacterium</taxon>
    </lineage>
</organism>
<dbReference type="Proteomes" id="UP000249620">
    <property type="component" value="Unassembled WGS sequence"/>
</dbReference>
<dbReference type="PANTHER" id="PTHR17985">
    <property type="entry name" value="SER/THR-RICH PROTEIN T10 IN DGCR REGION"/>
    <property type="match status" value="1"/>
</dbReference>
<comment type="caution">
    <text evidence="1">The sequence shown here is derived from an EMBL/GenBank/DDBJ whole genome shotgun (WGS) entry which is preliminary data.</text>
</comment>
<dbReference type="EMBL" id="QLMI01000007">
    <property type="protein sequence ID" value="RAK20583.1"/>
    <property type="molecule type" value="Genomic_DNA"/>
</dbReference>
<dbReference type="InterPro" id="IPR008551">
    <property type="entry name" value="TANGO2"/>
</dbReference>
<dbReference type="Pfam" id="PF05742">
    <property type="entry name" value="TANGO2"/>
    <property type="match status" value="1"/>
</dbReference>
<dbReference type="OrthoDB" id="4380123at2"/>
<evidence type="ECO:0000313" key="1">
    <source>
        <dbReference type="EMBL" id="RAK20583.1"/>
    </source>
</evidence>
<keyword evidence="2" id="KW-1185">Reference proteome</keyword>
<protein>
    <submittedName>
        <fullName evidence="1">Transport and Golgi organization protein 2</fullName>
    </submittedName>
</protein>
<reference evidence="1 2" key="1">
    <citation type="submission" date="2018-06" db="EMBL/GenBank/DDBJ databases">
        <title>Genomic Encyclopedia of Type Strains, Phase III (KMG-III): the genomes of soil and plant-associated and newly described type strains.</title>
        <authorList>
            <person name="Whitman W."/>
        </authorList>
    </citation>
    <scope>NUCLEOTIDE SEQUENCE [LARGE SCALE GENOMIC DNA]</scope>
    <source>
        <strain evidence="1 2">CGMCC 1.12398</strain>
    </source>
</reference>
<proteinExistence type="predicted"/>
<sequence>MCTVTYIPTSEGCIITSNRDEKITREKALSPQEYLIDGKKIIFPKDPKAGGTWVAHNKTKIIVLLNGAQEKHIPKVKYRKSRGLIVLDLMTAKKTIDYWEKIDLSDIEPFTIVLIENNKLTQLQWNEAEKSTTEFDAKQFHIWSSSTLYSKEIREQRKEWFQDFIKSKNCPTSEEILHFHQFTESENKEFGLQINRNDVLKTISITQCKVTNDTIKMDYLDLFE</sequence>
<evidence type="ECO:0000313" key="2">
    <source>
        <dbReference type="Proteomes" id="UP000249620"/>
    </source>
</evidence>
<gene>
    <name evidence="1" type="ORF">B0I03_1072</name>
</gene>
<dbReference type="PANTHER" id="PTHR17985:SF8">
    <property type="entry name" value="TRANSPORT AND GOLGI ORGANIZATION PROTEIN 2 HOMOLOG"/>
    <property type="match status" value="1"/>
</dbReference>
<name>A0A327YI06_9FLAO</name>
<dbReference type="AlphaFoldDB" id="A0A327YI06"/>
<dbReference type="RefSeq" id="WP_111567458.1">
    <property type="nucleotide sequence ID" value="NZ_QLMI01000007.1"/>
</dbReference>
<accession>A0A327YI06</accession>